<keyword evidence="2" id="KW-0812">Transmembrane</keyword>
<dbReference type="PANTHER" id="PTHR40027">
    <property type="entry name" value="CELL DIVISION PROTEIN DIVIC"/>
    <property type="match status" value="1"/>
</dbReference>
<dbReference type="EMBL" id="JAMBOL010000021">
    <property type="protein sequence ID" value="MCM3715800.1"/>
    <property type="molecule type" value="Genomic_DNA"/>
</dbReference>
<keyword evidence="2" id="KW-1133">Transmembrane helix</keyword>
<dbReference type="InterPro" id="IPR007060">
    <property type="entry name" value="FtsL/DivIC"/>
</dbReference>
<dbReference type="PANTHER" id="PTHR40027:SF1">
    <property type="entry name" value="CELL DIVISION PROTEIN DIVIC"/>
    <property type="match status" value="1"/>
</dbReference>
<dbReference type="InterPro" id="IPR039076">
    <property type="entry name" value="DivIC"/>
</dbReference>
<comment type="caution">
    <text evidence="3">The sequence shown here is derived from an EMBL/GenBank/DDBJ whole genome shotgun (WGS) entry which is preliminary data.</text>
</comment>
<organism evidence="3 4">
    <name type="scientific">Halalkalibacter oceani</name>
    <dbReference type="NCBI Taxonomy" id="1653776"/>
    <lineage>
        <taxon>Bacteria</taxon>
        <taxon>Bacillati</taxon>
        <taxon>Bacillota</taxon>
        <taxon>Bacilli</taxon>
        <taxon>Bacillales</taxon>
        <taxon>Bacillaceae</taxon>
        <taxon>Halalkalibacter</taxon>
    </lineage>
</organism>
<accession>A0A9X2DTC6</accession>
<evidence type="ECO:0000256" key="2">
    <source>
        <dbReference type="SAM" id="Phobius"/>
    </source>
</evidence>
<dbReference type="GO" id="GO:0051301">
    <property type="term" value="P:cell division"/>
    <property type="evidence" value="ECO:0007669"/>
    <property type="project" value="InterPro"/>
</dbReference>
<evidence type="ECO:0000313" key="3">
    <source>
        <dbReference type="EMBL" id="MCM3715800.1"/>
    </source>
</evidence>
<reference evidence="3" key="1">
    <citation type="submission" date="2022-05" db="EMBL/GenBank/DDBJ databases">
        <title>Comparative Genomics of Spacecraft Associated Microbes.</title>
        <authorList>
            <person name="Tran M.T."/>
            <person name="Wright A."/>
            <person name="Seuylemezian A."/>
            <person name="Eisen J."/>
            <person name="Coil D."/>
        </authorList>
    </citation>
    <scope>NUCLEOTIDE SEQUENCE</scope>
    <source>
        <strain evidence="3">214.1.1</strain>
    </source>
</reference>
<dbReference type="RefSeq" id="WP_251224503.1">
    <property type="nucleotide sequence ID" value="NZ_JAMBOL010000021.1"/>
</dbReference>
<keyword evidence="2" id="KW-0472">Membrane</keyword>
<feature type="transmembrane region" description="Helical" evidence="2">
    <location>
        <begin position="38"/>
        <end position="58"/>
    </location>
</feature>
<evidence type="ECO:0000313" key="4">
    <source>
        <dbReference type="Proteomes" id="UP001139179"/>
    </source>
</evidence>
<dbReference type="AlphaFoldDB" id="A0A9X2DTC6"/>
<feature type="coiled-coil region" evidence="1">
    <location>
        <begin position="63"/>
        <end position="97"/>
    </location>
</feature>
<gene>
    <name evidence="3" type="ORF">M3202_17195</name>
</gene>
<keyword evidence="1" id="KW-0175">Coiled coil</keyword>
<proteinExistence type="predicted"/>
<protein>
    <submittedName>
        <fullName evidence="3">Septum formation initiator family protein</fullName>
    </submittedName>
</protein>
<dbReference type="Pfam" id="PF04977">
    <property type="entry name" value="DivIC"/>
    <property type="match status" value="1"/>
</dbReference>
<keyword evidence="4" id="KW-1185">Reference proteome</keyword>
<evidence type="ECO:0000256" key="1">
    <source>
        <dbReference type="SAM" id="Coils"/>
    </source>
</evidence>
<dbReference type="Proteomes" id="UP001139179">
    <property type="component" value="Unassembled WGS sequence"/>
</dbReference>
<sequence>MSANRATRVRTLDKAYTEQREQEIQFQSKKRRGLIRRLSALAILAVILGCVGVATIYAQTGSLEEKRQEKVALEEQLRQLQAEEQRLEQEIENYNNMDYIAEVARRDYYLSKPGETLFKLPEHSSD</sequence>
<name>A0A9X2DTC6_9BACI</name>